<evidence type="ECO:0000313" key="4">
    <source>
        <dbReference type="Proteomes" id="UP000219331"/>
    </source>
</evidence>
<dbReference type="RefSeq" id="WP_097174270.1">
    <property type="nucleotide sequence ID" value="NZ_OBML01000003.1"/>
</dbReference>
<reference evidence="3 4" key="1">
    <citation type="submission" date="2017-08" db="EMBL/GenBank/DDBJ databases">
        <authorList>
            <person name="de Groot N.N."/>
        </authorList>
    </citation>
    <scope>NUCLEOTIDE SEQUENCE [LARGE SCALE GENOMIC DNA]</scope>
    <source>
        <strain evidence="3 4">USBA 352</strain>
    </source>
</reference>
<accession>A0A285RY76</accession>
<dbReference type="AlphaFoldDB" id="A0A285RY76"/>
<dbReference type="Pfam" id="PF13417">
    <property type="entry name" value="GST_N_3"/>
    <property type="match status" value="1"/>
</dbReference>
<dbReference type="SFLD" id="SFLDG00358">
    <property type="entry name" value="Main_(cytGST)"/>
    <property type="match status" value="1"/>
</dbReference>
<dbReference type="Gene3D" id="3.40.30.10">
    <property type="entry name" value="Glutaredoxin"/>
    <property type="match status" value="1"/>
</dbReference>
<proteinExistence type="predicted"/>
<dbReference type="GO" id="GO:0016740">
    <property type="term" value="F:transferase activity"/>
    <property type="evidence" value="ECO:0007669"/>
    <property type="project" value="UniProtKB-KW"/>
</dbReference>
<dbReference type="InterPro" id="IPR036249">
    <property type="entry name" value="Thioredoxin-like_sf"/>
</dbReference>
<protein>
    <submittedName>
        <fullName evidence="3">Glutathione S-transferase</fullName>
    </submittedName>
</protein>
<dbReference type="InterPro" id="IPR010987">
    <property type="entry name" value="Glutathione-S-Trfase_C-like"/>
</dbReference>
<dbReference type="STRING" id="538381.GCA_001696535_04235"/>
<dbReference type="PROSITE" id="PS50404">
    <property type="entry name" value="GST_NTER"/>
    <property type="match status" value="1"/>
</dbReference>
<dbReference type="PROSITE" id="PS50405">
    <property type="entry name" value="GST_CTER"/>
    <property type="match status" value="1"/>
</dbReference>
<dbReference type="InterPro" id="IPR004045">
    <property type="entry name" value="Glutathione_S-Trfase_N"/>
</dbReference>
<evidence type="ECO:0000259" key="1">
    <source>
        <dbReference type="PROSITE" id="PS50404"/>
    </source>
</evidence>
<keyword evidence="4" id="KW-1185">Reference proteome</keyword>
<dbReference type="EMBL" id="OBML01000003">
    <property type="protein sequence ID" value="SOB99518.1"/>
    <property type="molecule type" value="Genomic_DNA"/>
</dbReference>
<dbReference type="Gene3D" id="1.20.1050.10">
    <property type="match status" value="1"/>
</dbReference>
<dbReference type="Proteomes" id="UP000219331">
    <property type="component" value="Unassembled WGS sequence"/>
</dbReference>
<dbReference type="OrthoDB" id="9810080at2"/>
<dbReference type="InterPro" id="IPR036282">
    <property type="entry name" value="Glutathione-S-Trfase_C_sf"/>
</dbReference>
<feature type="domain" description="GST N-terminal" evidence="1">
    <location>
        <begin position="1"/>
        <end position="75"/>
    </location>
</feature>
<dbReference type="CDD" id="cd03046">
    <property type="entry name" value="GST_N_GTT1_like"/>
    <property type="match status" value="1"/>
</dbReference>
<dbReference type="PANTHER" id="PTHR44051">
    <property type="entry name" value="GLUTATHIONE S-TRANSFERASE-RELATED"/>
    <property type="match status" value="1"/>
</dbReference>
<dbReference type="Pfam" id="PF13410">
    <property type="entry name" value="GST_C_2"/>
    <property type="match status" value="1"/>
</dbReference>
<dbReference type="SUPFAM" id="SSF47616">
    <property type="entry name" value="GST C-terminal domain-like"/>
    <property type="match status" value="1"/>
</dbReference>
<evidence type="ECO:0000313" key="3">
    <source>
        <dbReference type="EMBL" id="SOB99518.1"/>
    </source>
</evidence>
<name>A0A285RY76_9HYPH</name>
<gene>
    <name evidence="3" type="ORF">SAMN05421512_103122</name>
</gene>
<feature type="domain" description="GST C-terminal" evidence="2">
    <location>
        <begin position="79"/>
        <end position="202"/>
    </location>
</feature>
<dbReference type="SFLD" id="SFLDS00019">
    <property type="entry name" value="Glutathione_Transferase_(cytos"/>
    <property type="match status" value="1"/>
</dbReference>
<evidence type="ECO:0000259" key="2">
    <source>
        <dbReference type="PROSITE" id="PS50405"/>
    </source>
</evidence>
<dbReference type="SFLD" id="SFLDG01150">
    <property type="entry name" value="Main.1:_Beta-like"/>
    <property type="match status" value="1"/>
</dbReference>
<organism evidence="3 4">
    <name type="scientific">Stappia indica</name>
    <dbReference type="NCBI Taxonomy" id="538381"/>
    <lineage>
        <taxon>Bacteria</taxon>
        <taxon>Pseudomonadati</taxon>
        <taxon>Pseudomonadota</taxon>
        <taxon>Alphaproteobacteria</taxon>
        <taxon>Hyphomicrobiales</taxon>
        <taxon>Stappiaceae</taxon>
        <taxon>Stappia</taxon>
    </lineage>
</organism>
<dbReference type="InterPro" id="IPR040079">
    <property type="entry name" value="Glutathione_S-Trfase"/>
</dbReference>
<keyword evidence="3" id="KW-0808">Transferase</keyword>
<dbReference type="PANTHER" id="PTHR44051:SF8">
    <property type="entry name" value="GLUTATHIONE S-TRANSFERASE GSTA"/>
    <property type="match status" value="1"/>
</dbReference>
<sequence length="202" mass="22091">MYTLIGYPRTRAMRVLWMLEELGEPYDYIPAAPHAAEVNALNPTGKVPVFKDDDTALTDSVAICQYLADKHGKLTYPAGTLDRACQDGVTQFTVDVLEGALWTAAKNSFIHPEELRVPEVKRVCAAEFADGLRHLEHLLGKGPFVMGAEFTVPDILIAHCANWAKLAKFDLPESGPVADYLERVLSRPALAAAMKRGAEAIA</sequence>
<dbReference type="SUPFAM" id="SSF52833">
    <property type="entry name" value="Thioredoxin-like"/>
    <property type="match status" value="1"/>
</dbReference>